<dbReference type="PANTHER" id="PTHR42939:SF1">
    <property type="entry name" value="ABC TRANSPORTER ATP-BINDING PROTEIN ALBC-RELATED"/>
    <property type="match status" value="1"/>
</dbReference>
<protein>
    <submittedName>
        <fullName evidence="5">Multidrug ABC transporter ATPase component</fullName>
    </submittedName>
</protein>
<evidence type="ECO:0000313" key="5">
    <source>
        <dbReference type="EMBL" id="KRK11942.1"/>
    </source>
</evidence>
<dbReference type="GO" id="GO:0005524">
    <property type="term" value="F:ATP binding"/>
    <property type="evidence" value="ECO:0007669"/>
    <property type="project" value="UniProtKB-KW"/>
</dbReference>
<dbReference type="InterPro" id="IPR027417">
    <property type="entry name" value="P-loop_NTPase"/>
</dbReference>
<dbReference type="PANTHER" id="PTHR42939">
    <property type="entry name" value="ABC TRANSPORTER ATP-BINDING PROTEIN ALBC-RELATED"/>
    <property type="match status" value="1"/>
</dbReference>
<organism evidence="5 6">
    <name type="scientific">Lacticaseibacillus zeae DSM 20178 = KCTC 3804</name>
    <dbReference type="NCBI Taxonomy" id="1423816"/>
    <lineage>
        <taxon>Bacteria</taxon>
        <taxon>Bacillati</taxon>
        <taxon>Bacillota</taxon>
        <taxon>Bacilli</taxon>
        <taxon>Lactobacillales</taxon>
        <taxon>Lactobacillaceae</taxon>
        <taxon>Lacticaseibacillus</taxon>
    </lineage>
</organism>
<dbReference type="Gene3D" id="3.40.50.300">
    <property type="entry name" value="P-loop containing nucleotide triphosphate hydrolases"/>
    <property type="match status" value="1"/>
</dbReference>
<keyword evidence="3" id="KW-0067">ATP-binding</keyword>
<dbReference type="PROSITE" id="PS50893">
    <property type="entry name" value="ABC_TRANSPORTER_2"/>
    <property type="match status" value="1"/>
</dbReference>
<dbReference type="PATRIC" id="fig|1423816.3.peg.736"/>
<proteinExistence type="predicted"/>
<dbReference type="InterPro" id="IPR003439">
    <property type="entry name" value="ABC_transporter-like_ATP-bd"/>
</dbReference>
<dbReference type="Proteomes" id="UP000051984">
    <property type="component" value="Unassembled WGS sequence"/>
</dbReference>
<name>A0A0R1ERF4_LACZE</name>
<gene>
    <name evidence="5" type="ORF">FD51_GL000729</name>
</gene>
<dbReference type="Pfam" id="PF00005">
    <property type="entry name" value="ABC_tran"/>
    <property type="match status" value="1"/>
</dbReference>
<evidence type="ECO:0000256" key="3">
    <source>
        <dbReference type="ARBA" id="ARBA00022840"/>
    </source>
</evidence>
<sequence length="292" mass="33163">MELQLQSLALSFKNKPHVIDNISLTMSSGSIVGIVAPNGTGKTTLLRLILNDLKPQSGKVVLDGQTYGSQKQSLAMHRQMCLFPVQDDLYPDLSGKAHLDYYARLWRNRKKSVKQIITALDMHDYVNQPVRTYSMGMKQRLCFGMVMAANTPIMLLDEFMNGLDTINVARMSRILRGLRAEGKLIITVSHLLNNLQGYADLIYFMRDGKIIKTIDQHEQQPLYIQVAADNANRLPRMPWQHYPNGLLVLPVNELPGQHFNQLLLGLAAHHIAFKLAPLDLDTYFNEFYEAER</sequence>
<dbReference type="SMART" id="SM00382">
    <property type="entry name" value="AAA"/>
    <property type="match status" value="1"/>
</dbReference>
<accession>A0A0R1ERF4</accession>
<keyword evidence="2" id="KW-0547">Nucleotide-binding</keyword>
<dbReference type="RefSeq" id="WP_010492271.1">
    <property type="nucleotide sequence ID" value="NZ_AZCT01000012.1"/>
</dbReference>
<feature type="domain" description="ABC transporter" evidence="4">
    <location>
        <begin position="3"/>
        <end position="232"/>
    </location>
</feature>
<keyword evidence="1" id="KW-0813">Transport</keyword>
<evidence type="ECO:0000259" key="4">
    <source>
        <dbReference type="PROSITE" id="PS50893"/>
    </source>
</evidence>
<evidence type="ECO:0000256" key="1">
    <source>
        <dbReference type="ARBA" id="ARBA00022448"/>
    </source>
</evidence>
<dbReference type="GO" id="GO:0016887">
    <property type="term" value="F:ATP hydrolysis activity"/>
    <property type="evidence" value="ECO:0007669"/>
    <property type="project" value="InterPro"/>
</dbReference>
<dbReference type="EMBL" id="AZCT01000012">
    <property type="protein sequence ID" value="KRK11942.1"/>
    <property type="molecule type" value="Genomic_DNA"/>
</dbReference>
<evidence type="ECO:0000313" key="6">
    <source>
        <dbReference type="Proteomes" id="UP000051984"/>
    </source>
</evidence>
<reference evidence="5 6" key="1">
    <citation type="journal article" date="2015" name="Genome Announc.">
        <title>Expanding the biotechnology potential of lactobacilli through comparative genomics of 213 strains and associated genera.</title>
        <authorList>
            <person name="Sun Z."/>
            <person name="Harris H.M."/>
            <person name="McCann A."/>
            <person name="Guo C."/>
            <person name="Argimon S."/>
            <person name="Zhang W."/>
            <person name="Yang X."/>
            <person name="Jeffery I.B."/>
            <person name="Cooney J.C."/>
            <person name="Kagawa T.F."/>
            <person name="Liu W."/>
            <person name="Song Y."/>
            <person name="Salvetti E."/>
            <person name="Wrobel A."/>
            <person name="Rasinkangas P."/>
            <person name="Parkhill J."/>
            <person name="Rea M.C."/>
            <person name="O'Sullivan O."/>
            <person name="Ritari J."/>
            <person name="Douillard F.P."/>
            <person name="Paul Ross R."/>
            <person name="Yang R."/>
            <person name="Briner A.E."/>
            <person name="Felis G.E."/>
            <person name="de Vos W.M."/>
            <person name="Barrangou R."/>
            <person name="Klaenhammer T.R."/>
            <person name="Caufield P.W."/>
            <person name="Cui Y."/>
            <person name="Zhang H."/>
            <person name="O'Toole P.W."/>
        </authorList>
    </citation>
    <scope>NUCLEOTIDE SEQUENCE [LARGE SCALE GENOMIC DNA]</scope>
    <source>
        <strain evidence="5 6">DSM 20178</strain>
    </source>
</reference>
<dbReference type="eggNOG" id="COG1131">
    <property type="taxonomic scope" value="Bacteria"/>
</dbReference>
<dbReference type="AlphaFoldDB" id="A0A0R1ERF4"/>
<comment type="caution">
    <text evidence="5">The sequence shown here is derived from an EMBL/GenBank/DDBJ whole genome shotgun (WGS) entry which is preliminary data.</text>
</comment>
<dbReference type="SUPFAM" id="SSF52540">
    <property type="entry name" value="P-loop containing nucleoside triphosphate hydrolases"/>
    <property type="match status" value="1"/>
</dbReference>
<evidence type="ECO:0000256" key="2">
    <source>
        <dbReference type="ARBA" id="ARBA00022741"/>
    </source>
</evidence>
<dbReference type="InterPro" id="IPR051782">
    <property type="entry name" value="ABC_Transporter_VariousFunc"/>
</dbReference>
<dbReference type="InterPro" id="IPR003593">
    <property type="entry name" value="AAA+_ATPase"/>
</dbReference>